<accession>A0A382A1C8</accession>
<name>A0A382A1C8_9ZZZZ</name>
<organism evidence="1">
    <name type="scientific">marine metagenome</name>
    <dbReference type="NCBI Taxonomy" id="408172"/>
    <lineage>
        <taxon>unclassified sequences</taxon>
        <taxon>metagenomes</taxon>
        <taxon>ecological metagenomes</taxon>
    </lineage>
</organism>
<gene>
    <name evidence="1" type="ORF">METZ01_LOCUS148073</name>
</gene>
<dbReference type="PANTHER" id="PTHR33361">
    <property type="entry name" value="GLR0591 PROTEIN"/>
    <property type="match status" value="1"/>
</dbReference>
<evidence type="ECO:0000313" key="1">
    <source>
        <dbReference type="EMBL" id="SVA95219.1"/>
    </source>
</evidence>
<dbReference type="AlphaFoldDB" id="A0A382A1C8"/>
<dbReference type="InterPro" id="IPR010281">
    <property type="entry name" value="DUF885"/>
</dbReference>
<reference evidence="1" key="1">
    <citation type="submission" date="2018-05" db="EMBL/GenBank/DDBJ databases">
        <authorList>
            <person name="Lanie J.A."/>
            <person name="Ng W.-L."/>
            <person name="Kazmierczak K.M."/>
            <person name="Andrzejewski T.M."/>
            <person name="Davidsen T.M."/>
            <person name="Wayne K.J."/>
            <person name="Tettelin H."/>
            <person name="Glass J.I."/>
            <person name="Rusch D."/>
            <person name="Podicherti R."/>
            <person name="Tsui H.-C.T."/>
            <person name="Winkler M.E."/>
        </authorList>
    </citation>
    <scope>NUCLEOTIDE SEQUENCE</scope>
</reference>
<sequence length="569" mass="66140">MGCSKTNDSATEVKSIADDLYSVMLEDRIDLKMKFGLPINNFPDMDYETARLKVEQAKTFIQKIDAVDREKVNHTDDLTLSMMRQYLQTMVDGLPHYWNGFSITPYMFGWQGRSMQQVFLTYQFKSVDDLEPYLVLMDEYADQLDQQLEKLKGQDDREIRLPKPELPLVLGLLDQYKSGMNATFIPMEDRLSLFDDNAQDNFISSISERLSNEILPSLQELIDFINSDYKMRMPDDVGAYQYPGGEDYYNYMIEYHTNSGLTAKEIHEIGLKRVEELYEEMAQIRGKLGFEKGQLAFHDKIMNDPYFIAKTPADVEKRYMDYMEKIEPHISTLFTSNPKAPYGVKRLDQALEGAMTFGYYQVPTSDNEIGQYRYNGSDLKNRPMLWSGPLIYHELAPGHHYQINLNMENESIHKIRKDIRLYNASITEGWGNYAAFLAEEIGMLDKPLDQYGWVVFQMFFYNRLVLDTGMNALGWSLDDARKFMRKHTFATEAEIQTETLRYSVDMPGQALAYALGMDRLVLVRNNMKDQLGDQFDIRDFHDAVLKEGAMPLNILEDHIQWFNKNKQGK</sequence>
<dbReference type="PANTHER" id="PTHR33361:SF2">
    <property type="entry name" value="DUF885 DOMAIN-CONTAINING PROTEIN"/>
    <property type="match status" value="1"/>
</dbReference>
<dbReference type="EMBL" id="UINC01023477">
    <property type="protein sequence ID" value="SVA95219.1"/>
    <property type="molecule type" value="Genomic_DNA"/>
</dbReference>
<evidence type="ECO:0008006" key="2">
    <source>
        <dbReference type="Google" id="ProtNLM"/>
    </source>
</evidence>
<proteinExistence type="predicted"/>
<dbReference type="Pfam" id="PF05960">
    <property type="entry name" value="DUF885"/>
    <property type="match status" value="1"/>
</dbReference>
<protein>
    <recommendedName>
        <fullName evidence="2">DUF885 domain-containing protein</fullName>
    </recommendedName>
</protein>